<feature type="compositionally biased region" description="Polar residues" evidence="1">
    <location>
        <begin position="208"/>
        <end position="224"/>
    </location>
</feature>
<proteinExistence type="predicted"/>
<dbReference type="InterPro" id="IPR007914">
    <property type="entry name" value="UPF0193"/>
</dbReference>
<dbReference type="PANTHER" id="PTHR28348:SF1">
    <property type="entry name" value="UPF0193 PROTEIN EVG1"/>
    <property type="match status" value="1"/>
</dbReference>
<dbReference type="EnsemblMetazoa" id="XM_021348143.2">
    <property type="protein sequence ID" value="XP_021203818.1"/>
    <property type="gene ID" value="LOC101746273"/>
</dbReference>
<dbReference type="Proteomes" id="UP000005204">
    <property type="component" value="Unassembled WGS sequence"/>
</dbReference>
<protein>
    <submittedName>
        <fullName evidence="2">Uncharacterized protein</fullName>
    </submittedName>
</protein>
<name>A0A8R2DKA1_BOMMO</name>
<organism evidence="2 3">
    <name type="scientific">Bombyx mori</name>
    <name type="common">Silk moth</name>
    <dbReference type="NCBI Taxonomy" id="7091"/>
    <lineage>
        <taxon>Eukaryota</taxon>
        <taxon>Metazoa</taxon>
        <taxon>Ecdysozoa</taxon>
        <taxon>Arthropoda</taxon>
        <taxon>Hexapoda</taxon>
        <taxon>Insecta</taxon>
        <taxon>Pterygota</taxon>
        <taxon>Neoptera</taxon>
        <taxon>Endopterygota</taxon>
        <taxon>Lepidoptera</taxon>
        <taxon>Glossata</taxon>
        <taxon>Ditrysia</taxon>
        <taxon>Bombycoidea</taxon>
        <taxon>Bombycidae</taxon>
        <taxon>Bombycinae</taxon>
        <taxon>Bombyx</taxon>
    </lineage>
</organism>
<reference evidence="2" key="2">
    <citation type="submission" date="2022-06" db="UniProtKB">
        <authorList>
            <consortium name="EnsemblMetazoa"/>
        </authorList>
    </citation>
    <scope>IDENTIFICATION</scope>
    <source>
        <strain evidence="2">p50T (Dazao)</strain>
    </source>
</reference>
<dbReference type="KEGG" id="bmor:101746273"/>
<evidence type="ECO:0000313" key="2">
    <source>
        <dbReference type="EnsemblMetazoa" id="XP_021203818.1"/>
    </source>
</evidence>
<dbReference type="GeneID" id="101746273"/>
<dbReference type="AlphaFoldDB" id="A0A8R2DKA1"/>
<dbReference type="Pfam" id="PF05250">
    <property type="entry name" value="UPF0193"/>
    <property type="match status" value="1"/>
</dbReference>
<sequence>MEKPDEKGFVNVTWPSRSVPHGGIFHTKTVHRTPAQQEFIKVLLEESKLSIVQRHNDVLKLRKQEVISNTRDVQDRFPLTRPRTSRRRSFSAIRASGIFDEDVYRPIKRGEDREVLKDRLSRLMSDGDCGEARELKSKPVEKPAKKTATLPSNKEMWNEILNQIRERVEWLSEMEQLGEAGPHRDIVNDQIAERMRALDALGVDSEPSTARTIASSSGSTTGVNKSVKKDTFKNTKQFPLKSSPENEHRYARHGVNEENVASYEKMSLKWSPRRRV</sequence>
<accession>A0A8R2DKA1</accession>
<dbReference type="RefSeq" id="XP_021203818.1">
    <property type="nucleotide sequence ID" value="XM_021348143.3"/>
</dbReference>
<reference evidence="3" key="1">
    <citation type="journal article" date="2008" name="Insect Biochem. Mol. Biol.">
        <title>The genome of a lepidopteran model insect, the silkworm Bombyx mori.</title>
        <authorList>
            <consortium name="International Silkworm Genome Consortium"/>
        </authorList>
    </citation>
    <scope>NUCLEOTIDE SEQUENCE [LARGE SCALE GENOMIC DNA]</scope>
    <source>
        <strain evidence="3">p50T</strain>
    </source>
</reference>
<evidence type="ECO:0000256" key="1">
    <source>
        <dbReference type="SAM" id="MobiDB-lite"/>
    </source>
</evidence>
<dbReference type="PANTHER" id="PTHR28348">
    <property type="entry name" value="UPF0193 PROTEIN EVG1"/>
    <property type="match status" value="1"/>
</dbReference>
<keyword evidence="3" id="KW-1185">Reference proteome</keyword>
<feature type="region of interest" description="Disordered" evidence="1">
    <location>
        <begin position="208"/>
        <end position="249"/>
    </location>
</feature>
<evidence type="ECO:0000313" key="3">
    <source>
        <dbReference type="Proteomes" id="UP000005204"/>
    </source>
</evidence>